<protein>
    <submittedName>
        <fullName evidence="1">Uncharacterized protein</fullName>
    </submittedName>
</protein>
<evidence type="ECO:0000313" key="1">
    <source>
        <dbReference type="EMBL" id="GAG04500.1"/>
    </source>
</evidence>
<organism evidence="1">
    <name type="scientific">marine sediment metagenome</name>
    <dbReference type="NCBI Taxonomy" id="412755"/>
    <lineage>
        <taxon>unclassified sequences</taxon>
        <taxon>metagenomes</taxon>
        <taxon>ecological metagenomes</taxon>
    </lineage>
</organism>
<comment type="caution">
    <text evidence="1">The sequence shown here is derived from an EMBL/GenBank/DDBJ whole genome shotgun (WGS) entry which is preliminary data.</text>
</comment>
<feature type="non-terminal residue" evidence="1">
    <location>
        <position position="45"/>
    </location>
</feature>
<sequence>MDIITEEVVEETWKETGGFSPKRAKKEMANVGKRQPNLLAFVAEF</sequence>
<name>X0UG22_9ZZZZ</name>
<dbReference type="EMBL" id="BARS01029437">
    <property type="protein sequence ID" value="GAG04500.1"/>
    <property type="molecule type" value="Genomic_DNA"/>
</dbReference>
<reference evidence="1" key="1">
    <citation type="journal article" date="2014" name="Front. Microbiol.">
        <title>High frequency of phylogenetically diverse reductive dehalogenase-homologous genes in deep subseafloor sedimentary metagenomes.</title>
        <authorList>
            <person name="Kawai M."/>
            <person name="Futagami T."/>
            <person name="Toyoda A."/>
            <person name="Takaki Y."/>
            <person name="Nishi S."/>
            <person name="Hori S."/>
            <person name="Arai W."/>
            <person name="Tsubouchi T."/>
            <person name="Morono Y."/>
            <person name="Uchiyama I."/>
            <person name="Ito T."/>
            <person name="Fujiyama A."/>
            <person name="Inagaki F."/>
            <person name="Takami H."/>
        </authorList>
    </citation>
    <scope>NUCLEOTIDE SEQUENCE</scope>
    <source>
        <strain evidence="1">Expedition CK06-06</strain>
    </source>
</reference>
<dbReference type="AlphaFoldDB" id="X0UG22"/>
<accession>X0UG22</accession>
<proteinExistence type="predicted"/>
<gene>
    <name evidence="1" type="ORF">S01H1_46008</name>
</gene>